<dbReference type="AlphaFoldDB" id="A0A3G9IRX3"/>
<name>A0A3G9IRX3_9BACL</name>
<dbReference type="OrthoDB" id="2376580at2"/>
<evidence type="ECO:0000313" key="2">
    <source>
        <dbReference type="Proteomes" id="UP000275368"/>
    </source>
</evidence>
<protein>
    <submittedName>
        <fullName evidence="1">Uncharacterized protein</fullName>
    </submittedName>
</protein>
<sequence>MKEVPIIYVKANQTGIILFVILSLLLQQPWLLAVLWIIQAAGLLTKGKGNLFVSLAKTFLHPSSGSEMQAVELQRFNNILAVIFLSFALGGFALDLRIVGTAFALMLVAAAGAAPLGYCVGCTIYFQYKQFIARRRLS</sequence>
<proteinExistence type="predicted"/>
<evidence type="ECO:0000313" key="1">
    <source>
        <dbReference type="EMBL" id="BBH21052.1"/>
    </source>
</evidence>
<gene>
    <name evidence="1" type="ORF">Back11_23970</name>
</gene>
<dbReference type="EMBL" id="AP019308">
    <property type="protein sequence ID" value="BBH21052.1"/>
    <property type="molecule type" value="Genomic_DNA"/>
</dbReference>
<dbReference type="KEGG" id="pbk:Back11_23970"/>
<accession>A0A3G9IRX3</accession>
<dbReference type="RefSeq" id="WP_125656925.1">
    <property type="nucleotide sequence ID" value="NZ_AP019308.1"/>
</dbReference>
<reference evidence="1 2" key="1">
    <citation type="submission" date="2018-11" db="EMBL/GenBank/DDBJ databases">
        <title>Complete genome sequence of Paenibacillus baekrokdamisoli strain KCTC 33723.</title>
        <authorList>
            <person name="Kang S.W."/>
            <person name="Lee K.C."/>
            <person name="Kim K.K."/>
            <person name="Kim J.S."/>
            <person name="Kim D.S."/>
            <person name="Ko S.H."/>
            <person name="Yang S.H."/>
            <person name="Lee J.S."/>
        </authorList>
    </citation>
    <scope>NUCLEOTIDE SEQUENCE [LARGE SCALE GENOMIC DNA]</scope>
    <source>
        <strain evidence="1 2">KCTC 33723</strain>
    </source>
</reference>
<dbReference type="PIRSF" id="PIRSF030042">
    <property type="entry name" value="UCP030042"/>
    <property type="match status" value="1"/>
</dbReference>
<dbReference type="Proteomes" id="UP000275368">
    <property type="component" value="Chromosome"/>
</dbReference>
<keyword evidence="2" id="KW-1185">Reference proteome</keyword>
<dbReference type="Pfam" id="PF14340">
    <property type="entry name" value="DUF4395"/>
    <property type="match status" value="1"/>
</dbReference>
<dbReference type="InterPro" id="IPR016942">
    <property type="entry name" value="UCP030042"/>
</dbReference>
<dbReference type="InterPro" id="IPR025508">
    <property type="entry name" value="DUF4395"/>
</dbReference>
<organism evidence="1 2">
    <name type="scientific">Paenibacillus baekrokdamisoli</name>
    <dbReference type="NCBI Taxonomy" id="1712516"/>
    <lineage>
        <taxon>Bacteria</taxon>
        <taxon>Bacillati</taxon>
        <taxon>Bacillota</taxon>
        <taxon>Bacilli</taxon>
        <taxon>Bacillales</taxon>
        <taxon>Paenibacillaceae</taxon>
        <taxon>Paenibacillus</taxon>
    </lineage>
</organism>